<name>A0ABU9VR97_9CLOT</name>
<protein>
    <submittedName>
        <fullName evidence="4">TOBE domain-containing protein</fullName>
    </submittedName>
</protein>
<dbReference type="SUPFAM" id="SSF50331">
    <property type="entry name" value="MOP-like"/>
    <property type="match status" value="1"/>
</dbReference>
<dbReference type="PROSITE" id="PS51866">
    <property type="entry name" value="MOP"/>
    <property type="match status" value="1"/>
</dbReference>
<evidence type="ECO:0000256" key="2">
    <source>
        <dbReference type="PROSITE-ProRule" id="PRU01213"/>
    </source>
</evidence>
<keyword evidence="5" id="KW-1185">Reference proteome</keyword>
<organism evidence="4 5">
    <name type="scientific">Anoxynatronum sibiricum</name>
    <dbReference type="NCBI Taxonomy" id="210623"/>
    <lineage>
        <taxon>Bacteria</taxon>
        <taxon>Bacillati</taxon>
        <taxon>Bacillota</taxon>
        <taxon>Clostridia</taxon>
        <taxon>Eubacteriales</taxon>
        <taxon>Clostridiaceae</taxon>
        <taxon>Anoxynatronum</taxon>
    </lineage>
</organism>
<dbReference type="InterPro" id="IPR008995">
    <property type="entry name" value="Mo/tungstate-bd_C_term_dom"/>
</dbReference>
<reference evidence="4 5" key="1">
    <citation type="submission" date="2024-04" db="EMBL/GenBank/DDBJ databases">
        <title>Genome sequencing and metabolic network reconstruction of aminoacids and betaine degradation by Anoxynatronum sibiricum.</title>
        <authorList>
            <person name="Detkova E.N."/>
            <person name="Boltjanskaja Y.V."/>
            <person name="Mardanov A.V."/>
            <person name="Kevbrin V."/>
        </authorList>
    </citation>
    <scope>NUCLEOTIDE SEQUENCE [LARGE SCALE GENOMIC DNA]</scope>
    <source>
        <strain evidence="4 5">Z-7981</strain>
    </source>
</reference>
<feature type="domain" description="Mop" evidence="3">
    <location>
        <begin position="2"/>
        <end position="68"/>
    </location>
</feature>
<evidence type="ECO:0000259" key="3">
    <source>
        <dbReference type="PROSITE" id="PS51866"/>
    </source>
</evidence>
<dbReference type="Gene3D" id="2.40.50.100">
    <property type="match status" value="1"/>
</dbReference>
<dbReference type="Proteomes" id="UP001407405">
    <property type="component" value="Unassembled WGS sequence"/>
</dbReference>
<dbReference type="InterPro" id="IPR005116">
    <property type="entry name" value="Transp-assoc_OB_typ1"/>
</dbReference>
<comment type="caution">
    <text evidence="4">The sequence shown here is derived from an EMBL/GenBank/DDBJ whole genome shotgun (WGS) entry which is preliminary data.</text>
</comment>
<proteinExistence type="predicted"/>
<evidence type="ECO:0000313" key="4">
    <source>
        <dbReference type="EMBL" id="MEN1759695.1"/>
    </source>
</evidence>
<dbReference type="InterPro" id="IPR004606">
    <property type="entry name" value="Mop_domain"/>
</dbReference>
<dbReference type="EMBL" id="JBCITM010000003">
    <property type="protein sequence ID" value="MEN1759695.1"/>
    <property type="molecule type" value="Genomic_DNA"/>
</dbReference>
<dbReference type="RefSeq" id="WP_343185033.1">
    <property type="nucleotide sequence ID" value="NZ_JBCITM010000003.1"/>
</dbReference>
<accession>A0ABU9VR97</accession>
<dbReference type="NCBIfam" id="TIGR00638">
    <property type="entry name" value="Mop"/>
    <property type="match status" value="1"/>
</dbReference>
<evidence type="ECO:0000256" key="1">
    <source>
        <dbReference type="ARBA" id="ARBA00022505"/>
    </source>
</evidence>
<keyword evidence="1 2" id="KW-0500">Molybdenum</keyword>
<gene>
    <name evidence="4" type="ORF">AAIG11_04340</name>
</gene>
<evidence type="ECO:0000313" key="5">
    <source>
        <dbReference type="Proteomes" id="UP001407405"/>
    </source>
</evidence>
<dbReference type="Pfam" id="PF03459">
    <property type="entry name" value="TOBE"/>
    <property type="match status" value="1"/>
</dbReference>
<sequence>MQITGRNQLKGKVVKVVHGVTSSEVQLEIAEGMIVTGLITKGAAESMNIQVGDELVAIIKATSVMFGKE</sequence>